<organism evidence="2 3">
    <name type="scientific">Rhizobium aquaticum</name>
    <dbReference type="NCBI Taxonomy" id="1549636"/>
    <lineage>
        <taxon>Bacteria</taxon>
        <taxon>Pseudomonadati</taxon>
        <taxon>Pseudomonadota</taxon>
        <taxon>Alphaproteobacteria</taxon>
        <taxon>Hyphomicrobiales</taxon>
        <taxon>Rhizobiaceae</taxon>
        <taxon>Rhizobium/Agrobacterium group</taxon>
        <taxon>Rhizobium</taxon>
    </lineage>
</organism>
<dbReference type="InterPro" id="IPR014710">
    <property type="entry name" value="RmlC-like_jellyroll"/>
</dbReference>
<accession>A0ABV2IUS1</accession>
<proteinExistence type="predicted"/>
<comment type="caution">
    <text evidence="2">The sequence shown here is derived from an EMBL/GenBank/DDBJ whole genome shotgun (WGS) entry which is preliminary data.</text>
</comment>
<dbReference type="InterPro" id="IPR011051">
    <property type="entry name" value="RmlC_Cupin_sf"/>
</dbReference>
<dbReference type="Gene3D" id="2.60.120.10">
    <property type="entry name" value="Jelly Rolls"/>
    <property type="match status" value="1"/>
</dbReference>
<gene>
    <name evidence="2" type="ORF">ABID16_000545</name>
</gene>
<sequence>MINTDDDAKLVTARDYAIGLLSGGEYSHAGAVMERDRVFAAEVSRTEEMLATLALKLPAEDVADDFFSRLEARIDAVEAEAPQCFVSRAEEGIWVDLSPGARIKVLHTIPAIRRQTYLLELEPGAVADNHTHDDDEECYVISGDIWFGETQLRIGDYHLARKGSTHGTVRSTSGCLCVIIAALD</sequence>
<evidence type="ECO:0000313" key="3">
    <source>
        <dbReference type="Proteomes" id="UP001549047"/>
    </source>
</evidence>
<reference evidence="2 3" key="1">
    <citation type="submission" date="2024-06" db="EMBL/GenBank/DDBJ databases">
        <title>Genomic Encyclopedia of Type Strains, Phase IV (KMG-IV): sequencing the most valuable type-strain genomes for metagenomic binning, comparative biology and taxonomic classification.</title>
        <authorList>
            <person name="Goeker M."/>
        </authorList>
    </citation>
    <scope>NUCLEOTIDE SEQUENCE [LARGE SCALE GENOMIC DNA]</scope>
    <source>
        <strain evidence="2 3">DSM 29780</strain>
    </source>
</reference>
<protein>
    <submittedName>
        <fullName evidence="2">Quercetin dioxygenase-like cupin family protein</fullName>
    </submittedName>
</protein>
<dbReference type="EMBL" id="JBEPMB010000001">
    <property type="protein sequence ID" value="MET3612240.1"/>
    <property type="molecule type" value="Genomic_DNA"/>
</dbReference>
<dbReference type="Pfam" id="PF12973">
    <property type="entry name" value="Cupin_7"/>
    <property type="match status" value="1"/>
</dbReference>
<keyword evidence="3" id="KW-1185">Reference proteome</keyword>
<dbReference type="InterPro" id="IPR025979">
    <property type="entry name" value="ChrR-like_cupin_dom"/>
</dbReference>
<name>A0ABV2IUS1_9HYPH</name>
<feature type="domain" description="ChrR-like cupin" evidence="1">
    <location>
        <begin position="88"/>
        <end position="178"/>
    </location>
</feature>
<dbReference type="RefSeq" id="WP_354554816.1">
    <property type="nucleotide sequence ID" value="NZ_JBEPMB010000001.1"/>
</dbReference>
<evidence type="ECO:0000313" key="2">
    <source>
        <dbReference type="EMBL" id="MET3612240.1"/>
    </source>
</evidence>
<dbReference type="SUPFAM" id="SSF51182">
    <property type="entry name" value="RmlC-like cupins"/>
    <property type="match status" value="1"/>
</dbReference>
<dbReference type="Proteomes" id="UP001549047">
    <property type="component" value="Unassembled WGS sequence"/>
</dbReference>
<evidence type="ECO:0000259" key="1">
    <source>
        <dbReference type="Pfam" id="PF12973"/>
    </source>
</evidence>